<dbReference type="RefSeq" id="WP_211361363.1">
    <property type="nucleotide sequence ID" value="NZ_BAAAEW010000006.1"/>
</dbReference>
<dbReference type="PANTHER" id="PTHR37483">
    <property type="entry name" value="UPF0125 PROTEIN RATB"/>
    <property type="match status" value="1"/>
</dbReference>
<comment type="similarity">
    <text evidence="1 2">Belongs to the UPF0125 (RnfH) family.</text>
</comment>
<comment type="caution">
    <text evidence="3">The sequence shown here is derived from an EMBL/GenBank/DDBJ whole genome shotgun (WGS) entry which is preliminary data.</text>
</comment>
<dbReference type="Pfam" id="PF03658">
    <property type="entry name" value="Ub-RnfH"/>
    <property type="match status" value="1"/>
</dbReference>
<keyword evidence="4" id="KW-1185">Reference proteome</keyword>
<dbReference type="HAMAP" id="MF_00460">
    <property type="entry name" value="UPF0125_RnfH"/>
    <property type="match status" value="1"/>
</dbReference>
<gene>
    <name evidence="3" type="ORF">GCM10009107_11730</name>
</gene>
<protein>
    <recommendedName>
        <fullName evidence="2">UPF0125 protein GCM10009107_11730</fullName>
    </recommendedName>
</protein>
<reference evidence="3 4" key="1">
    <citation type="journal article" date="2019" name="Int. J. Syst. Evol. Microbiol.">
        <title>The Global Catalogue of Microorganisms (GCM) 10K type strain sequencing project: providing services to taxonomists for standard genome sequencing and annotation.</title>
        <authorList>
            <consortium name="The Broad Institute Genomics Platform"/>
            <consortium name="The Broad Institute Genome Sequencing Center for Infectious Disease"/>
            <person name="Wu L."/>
            <person name="Ma J."/>
        </authorList>
    </citation>
    <scope>NUCLEOTIDE SEQUENCE [LARGE SCALE GENOMIC DNA]</scope>
    <source>
        <strain evidence="3 4">JCM 15503</strain>
    </source>
</reference>
<dbReference type="Gene3D" id="3.10.20.280">
    <property type="entry name" value="RnfH-like"/>
    <property type="match status" value="1"/>
</dbReference>
<evidence type="ECO:0000313" key="3">
    <source>
        <dbReference type="EMBL" id="GAA0745394.1"/>
    </source>
</evidence>
<dbReference type="InterPro" id="IPR037021">
    <property type="entry name" value="RnfH_sf"/>
</dbReference>
<dbReference type="InterPro" id="IPR005346">
    <property type="entry name" value="RnfH"/>
</dbReference>
<dbReference type="NCBIfam" id="NF002490">
    <property type="entry name" value="PRK01777.1"/>
    <property type="match status" value="1"/>
</dbReference>
<evidence type="ECO:0000256" key="1">
    <source>
        <dbReference type="ARBA" id="ARBA00010645"/>
    </source>
</evidence>
<organism evidence="3 4">
    <name type="scientific">Ideonella azotifigens</name>
    <dbReference type="NCBI Taxonomy" id="513160"/>
    <lineage>
        <taxon>Bacteria</taxon>
        <taxon>Pseudomonadati</taxon>
        <taxon>Pseudomonadota</taxon>
        <taxon>Betaproteobacteria</taxon>
        <taxon>Burkholderiales</taxon>
        <taxon>Sphaerotilaceae</taxon>
        <taxon>Ideonella</taxon>
    </lineage>
</organism>
<name>A0ABN1JRY8_9BURK</name>
<dbReference type="InterPro" id="IPR016155">
    <property type="entry name" value="Mopterin_synth/thiamin_S_b"/>
</dbReference>
<evidence type="ECO:0000256" key="2">
    <source>
        <dbReference type="HAMAP-Rule" id="MF_00460"/>
    </source>
</evidence>
<proteinExistence type="inferred from homology"/>
<accession>A0ABN1JRY8</accession>
<evidence type="ECO:0000313" key="4">
    <source>
        <dbReference type="Proteomes" id="UP001500279"/>
    </source>
</evidence>
<sequence>MASAEVGPAALLHVEVVYGNGPRSVDHVQLSLPQGSTVADALHASGIVARHGLHLDEQFSVGIWARQQPLSAVLREADRVEVYRPLQVDPKEARRQRYRRQTGTKPRRA</sequence>
<dbReference type="EMBL" id="BAAAEW010000006">
    <property type="protein sequence ID" value="GAA0745394.1"/>
    <property type="molecule type" value="Genomic_DNA"/>
</dbReference>
<dbReference type="PANTHER" id="PTHR37483:SF1">
    <property type="entry name" value="UPF0125 PROTEIN RATB"/>
    <property type="match status" value="1"/>
</dbReference>
<dbReference type="Proteomes" id="UP001500279">
    <property type="component" value="Unassembled WGS sequence"/>
</dbReference>
<dbReference type="SUPFAM" id="SSF54285">
    <property type="entry name" value="MoaD/ThiS"/>
    <property type="match status" value="1"/>
</dbReference>